<dbReference type="PANTHER" id="PTHR46586:SF3">
    <property type="entry name" value="ANKYRIN REPEAT-CONTAINING PROTEIN"/>
    <property type="match status" value="1"/>
</dbReference>
<name>A0A8K1FCD6_PYTOL</name>
<dbReference type="PANTHER" id="PTHR46586">
    <property type="entry name" value="ANKYRIN REPEAT-CONTAINING PROTEIN"/>
    <property type="match status" value="1"/>
</dbReference>
<sequence length="493" mass="55944">MYPCLRPLVVWYRQVVAWDGARRTLSPESGTRVEVNKTRDATGPSEEEADVQVEDTDVLLATDSPDLLTLQPPELEEDFPEVIVAAARKGDLDVLKWFYTNGPKTSWKKAMKEAAVNRHWDIVEWIRLLRLHKCPVSVLTAAIRHGQYEIVTKLFDERELKHWPRRSDATELVQLLYSDQTSATRILKYITRCRKLRYRPRAKKHPFNHENVRTALHLRPSLAGFVFTGVSKLPGSLPTEIRQLISQFILPQPEELCSNVDAAKGGWVFWLLGFSTLENSHMVLAAEHGNLDGARQMHEHLARKAQLTCSRYRVMLSHWIVWGNQGWPLRCAGASQFLHPVDEKMLRFFRNHRDMRLRTCDLKWAVHRNDLDRVRLIRELDLVEDTASAAAIAAVSGNMKLLQVLYTGRVPVRYSTLAMDGASEEGHLSAVRYLHQRDAPCTQAALNRAAANGHFDVVCYLRVHGKPCSPAALYCACLNGHTPVVAYLAAQGV</sequence>
<keyword evidence="3" id="KW-1185">Reference proteome</keyword>
<protein>
    <submittedName>
        <fullName evidence="2">Uncharacterized protein</fullName>
    </submittedName>
</protein>
<gene>
    <name evidence="2" type="ORF">Poli38472_010606</name>
</gene>
<dbReference type="Gene3D" id="1.25.40.20">
    <property type="entry name" value="Ankyrin repeat-containing domain"/>
    <property type="match status" value="2"/>
</dbReference>
<feature type="region of interest" description="Disordered" evidence="1">
    <location>
        <begin position="27"/>
        <end position="50"/>
    </location>
</feature>
<dbReference type="EMBL" id="SPLM01000147">
    <property type="protein sequence ID" value="TMW55724.1"/>
    <property type="molecule type" value="Genomic_DNA"/>
</dbReference>
<evidence type="ECO:0000313" key="2">
    <source>
        <dbReference type="EMBL" id="TMW55724.1"/>
    </source>
</evidence>
<dbReference type="Pfam" id="PF12796">
    <property type="entry name" value="Ank_2"/>
    <property type="match status" value="1"/>
</dbReference>
<comment type="caution">
    <text evidence="2">The sequence shown here is derived from an EMBL/GenBank/DDBJ whole genome shotgun (WGS) entry which is preliminary data.</text>
</comment>
<proteinExistence type="predicted"/>
<evidence type="ECO:0000313" key="3">
    <source>
        <dbReference type="Proteomes" id="UP000794436"/>
    </source>
</evidence>
<dbReference type="InterPro" id="IPR036770">
    <property type="entry name" value="Ankyrin_rpt-contain_sf"/>
</dbReference>
<evidence type="ECO:0000256" key="1">
    <source>
        <dbReference type="SAM" id="MobiDB-lite"/>
    </source>
</evidence>
<organism evidence="2 3">
    <name type="scientific">Pythium oligandrum</name>
    <name type="common">Mycoparasitic fungus</name>
    <dbReference type="NCBI Taxonomy" id="41045"/>
    <lineage>
        <taxon>Eukaryota</taxon>
        <taxon>Sar</taxon>
        <taxon>Stramenopiles</taxon>
        <taxon>Oomycota</taxon>
        <taxon>Peronosporomycetes</taxon>
        <taxon>Pythiales</taxon>
        <taxon>Pythiaceae</taxon>
        <taxon>Pythium</taxon>
    </lineage>
</organism>
<accession>A0A8K1FCD6</accession>
<dbReference type="Proteomes" id="UP000794436">
    <property type="component" value="Unassembled WGS sequence"/>
</dbReference>
<reference evidence="2" key="1">
    <citation type="submission" date="2019-03" db="EMBL/GenBank/DDBJ databases">
        <title>Long read genome sequence of the mycoparasitic Pythium oligandrum ATCC 38472 isolated from sugarbeet rhizosphere.</title>
        <authorList>
            <person name="Gaulin E."/>
        </authorList>
    </citation>
    <scope>NUCLEOTIDE SEQUENCE</scope>
    <source>
        <strain evidence="2">ATCC 38472_TT</strain>
    </source>
</reference>
<dbReference type="InterPro" id="IPR002110">
    <property type="entry name" value="Ankyrin_rpt"/>
</dbReference>
<dbReference type="OrthoDB" id="543798at2759"/>
<dbReference type="SUPFAM" id="SSF48403">
    <property type="entry name" value="Ankyrin repeat"/>
    <property type="match status" value="1"/>
</dbReference>
<dbReference type="AlphaFoldDB" id="A0A8K1FCD6"/>
<dbReference type="InterPro" id="IPR052050">
    <property type="entry name" value="SecEffector_AnkRepeat"/>
</dbReference>